<dbReference type="InterPro" id="IPR006664">
    <property type="entry name" value="OMP_bac"/>
</dbReference>
<name>A0A918MJQ4_9FLAO</name>
<keyword evidence="3" id="KW-0998">Cell outer membrane</keyword>
<comment type="caution">
    <text evidence="7">The sequence shown here is derived from an EMBL/GenBank/DDBJ whole genome shotgun (WGS) entry which is preliminary data.</text>
</comment>
<dbReference type="Gene3D" id="3.30.1330.60">
    <property type="entry name" value="OmpA-like domain"/>
    <property type="match status" value="1"/>
</dbReference>
<dbReference type="SUPFAM" id="SSF103088">
    <property type="entry name" value="OmpA-like"/>
    <property type="match status" value="1"/>
</dbReference>
<keyword evidence="8" id="KW-1185">Reference proteome</keyword>
<evidence type="ECO:0000313" key="8">
    <source>
        <dbReference type="Proteomes" id="UP000634668"/>
    </source>
</evidence>
<dbReference type="Proteomes" id="UP000634668">
    <property type="component" value="Unassembled WGS sequence"/>
</dbReference>
<organism evidence="7 8">
    <name type="scientific">Arenibacter certesii</name>
    <dbReference type="NCBI Taxonomy" id="228955"/>
    <lineage>
        <taxon>Bacteria</taxon>
        <taxon>Pseudomonadati</taxon>
        <taxon>Bacteroidota</taxon>
        <taxon>Flavobacteriia</taxon>
        <taxon>Flavobacteriales</taxon>
        <taxon>Flavobacteriaceae</taxon>
        <taxon>Arenibacter</taxon>
    </lineage>
</organism>
<dbReference type="InterPro" id="IPR036737">
    <property type="entry name" value="OmpA-like_sf"/>
</dbReference>
<dbReference type="GO" id="GO:0009279">
    <property type="term" value="C:cell outer membrane"/>
    <property type="evidence" value="ECO:0007669"/>
    <property type="project" value="UniProtKB-SubCell"/>
</dbReference>
<feature type="chain" id="PRO_5037701778" evidence="5">
    <location>
        <begin position="20"/>
        <end position="646"/>
    </location>
</feature>
<dbReference type="RefSeq" id="WP_026812470.1">
    <property type="nucleotide sequence ID" value="NZ_BMWP01000007.1"/>
</dbReference>
<dbReference type="InterPro" id="IPR006665">
    <property type="entry name" value="OmpA-like"/>
</dbReference>
<reference evidence="7" key="1">
    <citation type="journal article" date="2014" name="Int. J. Syst. Evol. Microbiol.">
        <title>Complete genome sequence of Corynebacterium casei LMG S-19264T (=DSM 44701T), isolated from a smear-ripened cheese.</title>
        <authorList>
            <consortium name="US DOE Joint Genome Institute (JGI-PGF)"/>
            <person name="Walter F."/>
            <person name="Albersmeier A."/>
            <person name="Kalinowski J."/>
            <person name="Ruckert C."/>
        </authorList>
    </citation>
    <scope>NUCLEOTIDE SEQUENCE</scope>
    <source>
        <strain evidence="7">KCTC 12113</strain>
    </source>
</reference>
<evidence type="ECO:0000259" key="6">
    <source>
        <dbReference type="PROSITE" id="PS51123"/>
    </source>
</evidence>
<evidence type="ECO:0000313" key="7">
    <source>
        <dbReference type="EMBL" id="GGW29500.1"/>
    </source>
</evidence>
<dbReference type="PRINTS" id="PR01021">
    <property type="entry name" value="OMPADOMAIN"/>
</dbReference>
<dbReference type="InterPro" id="IPR050330">
    <property type="entry name" value="Bact_OuterMem_StrucFunc"/>
</dbReference>
<accession>A0A918MJQ4</accession>
<dbReference type="PANTHER" id="PTHR30329">
    <property type="entry name" value="STATOR ELEMENT OF FLAGELLAR MOTOR COMPLEX"/>
    <property type="match status" value="1"/>
</dbReference>
<evidence type="ECO:0000256" key="1">
    <source>
        <dbReference type="ARBA" id="ARBA00004442"/>
    </source>
</evidence>
<dbReference type="PANTHER" id="PTHR30329:SF21">
    <property type="entry name" value="LIPOPROTEIN YIAD-RELATED"/>
    <property type="match status" value="1"/>
</dbReference>
<dbReference type="Pfam" id="PF00691">
    <property type="entry name" value="OmpA"/>
    <property type="match status" value="1"/>
</dbReference>
<dbReference type="EMBL" id="BMWP01000007">
    <property type="protein sequence ID" value="GGW29500.1"/>
    <property type="molecule type" value="Genomic_DNA"/>
</dbReference>
<keyword evidence="2 4" id="KW-0472">Membrane</keyword>
<evidence type="ECO:0000256" key="4">
    <source>
        <dbReference type="PROSITE-ProRule" id="PRU00473"/>
    </source>
</evidence>
<dbReference type="AlphaFoldDB" id="A0A918MJQ4"/>
<keyword evidence="5" id="KW-0732">Signal</keyword>
<dbReference type="CDD" id="cd07185">
    <property type="entry name" value="OmpA_C-like"/>
    <property type="match status" value="1"/>
</dbReference>
<reference evidence="7" key="2">
    <citation type="submission" date="2020-09" db="EMBL/GenBank/DDBJ databases">
        <authorList>
            <person name="Sun Q."/>
            <person name="Kim S."/>
        </authorList>
    </citation>
    <scope>NUCLEOTIDE SEQUENCE</scope>
    <source>
        <strain evidence="7">KCTC 12113</strain>
    </source>
</reference>
<feature type="domain" description="OmpA-like" evidence="6">
    <location>
        <begin position="517"/>
        <end position="640"/>
    </location>
</feature>
<feature type="signal peptide" evidence="5">
    <location>
        <begin position="1"/>
        <end position="19"/>
    </location>
</feature>
<evidence type="ECO:0000256" key="3">
    <source>
        <dbReference type="ARBA" id="ARBA00023237"/>
    </source>
</evidence>
<evidence type="ECO:0000256" key="5">
    <source>
        <dbReference type="SAM" id="SignalP"/>
    </source>
</evidence>
<sequence>MRFSNLYLLLLFIPSLCFAQQKRSKGDIAFFEYSYRTAIEEYQKEQIKGALTNQQYLNLADSYLRMSNYKNAAKIYVDIFKKDTIMSPSHFNRLLQSIAKTSGMEEVKTFLSDNNSVFSGELLENAEFNYELLQSKSKPAPNYGLFNVSANSSQGDFSPAFFYDKVLFSSGRPRGSKKVYNPSGEAFFNIYEAEVDSKGDLNAVKEFEGLMDSPFHKSTPYYAAELDRIFYSLSNADGEQLLFSDKGKNAMSIGMSSGVDSHTYILRDLDTSFHYPFYEGATGRLFFAANFDDSYGGTDLYYVHTNNGIIMSSPVNLGPRINTPGNEIAPFIFDNTLYFASDVFYGLGGMDIYRSNLQENDNFSIPVNLGSAINSAEDDFGMIIKLDESKGFVGYFASNRSGGKGNDDIYGFHMDEKPGLKTLALKGAIKKPNDGVGIDGAVISLLDNEGTIIKEVIADRDGNYELEIPWRDNVILKAIKERYSTYKQQFDAASLDTVDTAKFNLEMVSIDDIVTEHEEQNVIKLNKFFFNKGKYNVTPEISRELDKVVAAINSFPELQLKIESHTDSRGSNRYNINLSNRRSDAIKDYLMQEGVPENNIIESVGYGEEQLLNNCKNGVFCLEMLHNRNERTNIIILNYNELFGLK</sequence>
<dbReference type="PROSITE" id="PS51123">
    <property type="entry name" value="OMPA_2"/>
    <property type="match status" value="1"/>
</dbReference>
<gene>
    <name evidence="7" type="ORF">GCM10007383_13420</name>
</gene>
<evidence type="ECO:0000256" key="2">
    <source>
        <dbReference type="ARBA" id="ARBA00023136"/>
    </source>
</evidence>
<protein>
    <submittedName>
        <fullName evidence="7">Cell envelope biogenesis protein OmpA</fullName>
    </submittedName>
</protein>
<comment type="subcellular location">
    <subcellularLocation>
        <location evidence="1">Cell outer membrane</location>
    </subcellularLocation>
</comment>
<proteinExistence type="predicted"/>